<dbReference type="InterPro" id="IPR051726">
    <property type="entry name" value="Chitin_Synth_Reg"/>
</dbReference>
<evidence type="ECO:0008006" key="4">
    <source>
        <dbReference type="Google" id="ProtNLM"/>
    </source>
</evidence>
<keyword evidence="3" id="KW-1185">Reference proteome</keyword>
<accession>A0AAU7NR95</accession>
<dbReference type="KEGG" id="mech:Q9L42_014245"/>
<dbReference type="InterPro" id="IPR006597">
    <property type="entry name" value="Sel1-like"/>
</dbReference>
<name>A0AAU7NR95_9GAMM</name>
<reference evidence="2 3" key="1">
    <citation type="journal article" date="2024" name="Microbiology">
        <title>Methylomarinum rosea sp. nov., a novel halophilic methanotrophic bacterium from the hypersaline Lake Elton.</title>
        <authorList>
            <person name="Suleimanov R.Z."/>
            <person name="Oshkin I.Y."/>
            <person name="Danilova O.V."/>
            <person name="Suzina N.E."/>
            <person name="Dedysh S.N."/>
        </authorList>
    </citation>
    <scope>NUCLEOTIDE SEQUENCE [LARGE SCALE GENOMIC DNA]</scope>
    <source>
        <strain evidence="2 3">Ch1-1</strain>
    </source>
</reference>
<dbReference type="Proteomes" id="UP001225378">
    <property type="component" value="Chromosome"/>
</dbReference>
<dbReference type="PANTHER" id="PTHR46430">
    <property type="entry name" value="PROTEIN SKT5-RELATED"/>
    <property type="match status" value="1"/>
</dbReference>
<dbReference type="SUPFAM" id="SSF81901">
    <property type="entry name" value="HCP-like"/>
    <property type="match status" value="1"/>
</dbReference>
<sequence length="164" mass="18551">MVSNEIKKQLELAKNEINQGDLKKALELLKPLIRQDLPESLFLYASFSIKNSETENEFHERRIRLLKRASNLGFMPATYALAESYEFGDLLAEDKNKAAELYRLSAEQGYPKAMLDHGLNLFYGSYGISQNKPLGLIFIKKAADEGVEAALDVLKDLKDPIQKD</sequence>
<dbReference type="AlphaFoldDB" id="A0AAU7NR95"/>
<organism evidence="2 3">
    <name type="scientific">Methylomarinum roseum</name>
    <dbReference type="NCBI Taxonomy" id="3067653"/>
    <lineage>
        <taxon>Bacteria</taxon>
        <taxon>Pseudomonadati</taxon>
        <taxon>Pseudomonadota</taxon>
        <taxon>Gammaproteobacteria</taxon>
        <taxon>Methylococcales</taxon>
        <taxon>Methylococcaceae</taxon>
        <taxon>Methylomarinum</taxon>
    </lineage>
</organism>
<keyword evidence="1" id="KW-0677">Repeat</keyword>
<evidence type="ECO:0000256" key="1">
    <source>
        <dbReference type="ARBA" id="ARBA00022737"/>
    </source>
</evidence>
<dbReference type="RefSeq" id="WP_305907735.1">
    <property type="nucleotide sequence ID" value="NZ_CP157743.1"/>
</dbReference>
<dbReference type="EMBL" id="CP157743">
    <property type="protein sequence ID" value="XBS19515.1"/>
    <property type="molecule type" value="Genomic_DNA"/>
</dbReference>
<gene>
    <name evidence="2" type="ORF">Q9L42_014245</name>
</gene>
<dbReference type="InterPro" id="IPR011990">
    <property type="entry name" value="TPR-like_helical_dom_sf"/>
</dbReference>
<dbReference type="Pfam" id="PF08238">
    <property type="entry name" value="Sel1"/>
    <property type="match status" value="2"/>
</dbReference>
<protein>
    <recommendedName>
        <fullName evidence="4">Sel1 repeat family protein</fullName>
    </recommendedName>
</protein>
<evidence type="ECO:0000313" key="3">
    <source>
        <dbReference type="Proteomes" id="UP001225378"/>
    </source>
</evidence>
<proteinExistence type="predicted"/>
<dbReference type="Gene3D" id="1.25.40.10">
    <property type="entry name" value="Tetratricopeptide repeat domain"/>
    <property type="match status" value="1"/>
</dbReference>
<evidence type="ECO:0000313" key="2">
    <source>
        <dbReference type="EMBL" id="XBS19515.1"/>
    </source>
</evidence>
<dbReference type="SMART" id="SM00671">
    <property type="entry name" value="SEL1"/>
    <property type="match status" value="2"/>
</dbReference>